<dbReference type="PROSITE" id="PS01129">
    <property type="entry name" value="PSI_RLU"/>
    <property type="match status" value="1"/>
</dbReference>
<feature type="domain" description="Pseudouridine synthase RsuA/RluA-like" evidence="2">
    <location>
        <begin position="110"/>
        <end position="257"/>
    </location>
</feature>
<dbReference type="InterPro" id="IPR020103">
    <property type="entry name" value="PsdUridine_synth_cat_dom_sf"/>
</dbReference>
<dbReference type="GO" id="GO:0140098">
    <property type="term" value="F:catalytic activity, acting on RNA"/>
    <property type="evidence" value="ECO:0007669"/>
    <property type="project" value="UniProtKB-ARBA"/>
</dbReference>
<evidence type="ECO:0000313" key="4">
    <source>
        <dbReference type="Proteomes" id="UP000248330"/>
    </source>
</evidence>
<dbReference type="Proteomes" id="UP000248330">
    <property type="component" value="Unassembled WGS sequence"/>
</dbReference>
<sequence>MPEFRPEIHTARTPEAPAAPAVRDGVGASHVRLPEGRWETVFAFLCERFPAVGPGVWHRRMTRGLVCDDDGVPIGPGTPYRRGLRLRYYRELAQETPVPFDARVVHRDAHLLVVDKPHFLPVVPAGRFVQQSLLVRLKRELGIDDLVPLHRIDRDTAGLVLFSLQPSTRAAYQQLFPRRAVLKTYEAIAPALPELSAPLVRRSRIGRGEPFFRMRETQGEPNSETRIERLETRGGRARYRLTPVTGRKHQLRVHMAALGAPIVNDPIYPELRVVAEDDFSQPLQLLAKSLAFDDPLSGEPRVFESRLRLAEPL</sequence>
<dbReference type="EMBL" id="QICN01000002">
    <property type="protein sequence ID" value="PXV70384.1"/>
    <property type="molecule type" value="Genomic_DNA"/>
</dbReference>
<dbReference type="Pfam" id="PF00849">
    <property type="entry name" value="PseudoU_synth_2"/>
    <property type="match status" value="1"/>
</dbReference>
<dbReference type="InterPro" id="IPR006224">
    <property type="entry name" value="PsdUridine_synth_RluA-like_CS"/>
</dbReference>
<dbReference type="GO" id="GO:0003723">
    <property type="term" value="F:RNA binding"/>
    <property type="evidence" value="ECO:0007669"/>
    <property type="project" value="InterPro"/>
</dbReference>
<dbReference type="PANTHER" id="PTHR21600">
    <property type="entry name" value="MITOCHONDRIAL RNA PSEUDOURIDINE SYNTHASE"/>
    <property type="match status" value="1"/>
</dbReference>
<dbReference type="InterPro" id="IPR050188">
    <property type="entry name" value="RluA_PseudoU_synthase"/>
</dbReference>
<dbReference type="InterPro" id="IPR006145">
    <property type="entry name" value="PsdUridine_synth_RsuA/RluA"/>
</dbReference>
<dbReference type="PANTHER" id="PTHR21600:SF84">
    <property type="entry name" value="PSEUDOURIDINE SYNTHASE RSUA_RLUA-LIKE DOMAIN-CONTAINING PROTEIN"/>
    <property type="match status" value="1"/>
</dbReference>
<feature type="region of interest" description="Disordered" evidence="1">
    <location>
        <begin position="1"/>
        <end position="20"/>
    </location>
</feature>
<proteinExistence type="predicted"/>
<organism evidence="3 4">
    <name type="scientific">Sinimarinibacterium flocculans</name>
    <dbReference type="NCBI Taxonomy" id="985250"/>
    <lineage>
        <taxon>Bacteria</taxon>
        <taxon>Pseudomonadati</taxon>
        <taxon>Pseudomonadota</taxon>
        <taxon>Gammaproteobacteria</taxon>
        <taxon>Nevskiales</taxon>
        <taxon>Nevskiaceae</taxon>
        <taxon>Sinimarinibacterium</taxon>
    </lineage>
</organism>
<feature type="compositionally biased region" description="Basic and acidic residues" evidence="1">
    <location>
        <begin position="1"/>
        <end position="12"/>
    </location>
</feature>
<dbReference type="GO" id="GO:0000455">
    <property type="term" value="P:enzyme-directed rRNA pseudouridine synthesis"/>
    <property type="evidence" value="ECO:0007669"/>
    <property type="project" value="TreeGrafter"/>
</dbReference>
<evidence type="ECO:0000313" key="3">
    <source>
        <dbReference type="EMBL" id="PXV70384.1"/>
    </source>
</evidence>
<comment type="caution">
    <text evidence="3">The sequence shown here is derived from an EMBL/GenBank/DDBJ whole genome shotgun (WGS) entry which is preliminary data.</text>
</comment>
<protein>
    <submittedName>
        <fullName evidence="3">Ribosomal large subunit pseudouridine synthase D</fullName>
    </submittedName>
</protein>
<gene>
    <name evidence="3" type="ORF">C8D93_102236</name>
</gene>
<dbReference type="SUPFAM" id="SSF55120">
    <property type="entry name" value="Pseudouridine synthase"/>
    <property type="match status" value="1"/>
</dbReference>
<dbReference type="GO" id="GO:0009982">
    <property type="term" value="F:pseudouridine synthase activity"/>
    <property type="evidence" value="ECO:0007669"/>
    <property type="project" value="InterPro"/>
</dbReference>
<evidence type="ECO:0000256" key="1">
    <source>
        <dbReference type="SAM" id="MobiDB-lite"/>
    </source>
</evidence>
<keyword evidence="4" id="KW-1185">Reference proteome</keyword>
<name>A0A318EFE0_9GAMM</name>
<dbReference type="Gene3D" id="3.30.2350.10">
    <property type="entry name" value="Pseudouridine synthase"/>
    <property type="match status" value="1"/>
</dbReference>
<reference evidence="3 4" key="1">
    <citation type="submission" date="2018-04" db="EMBL/GenBank/DDBJ databases">
        <title>Genomic Encyclopedia of Type Strains, Phase IV (KMG-IV): sequencing the most valuable type-strain genomes for metagenomic binning, comparative biology and taxonomic classification.</title>
        <authorList>
            <person name="Goeker M."/>
        </authorList>
    </citation>
    <scope>NUCLEOTIDE SEQUENCE [LARGE SCALE GENOMIC DNA]</scope>
    <source>
        <strain evidence="3 4">DSM 104150</strain>
    </source>
</reference>
<dbReference type="RefSeq" id="WP_245903819.1">
    <property type="nucleotide sequence ID" value="NZ_CAWNXA010000002.1"/>
</dbReference>
<accession>A0A318EFE0</accession>
<dbReference type="AlphaFoldDB" id="A0A318EFE0"/>
<evidence type="ECO:0000259" key="2">
    <source>
        <dbReference type="Pfam" id="PF00849"/>
    </source>
</evidence>